<evidence type="ECO:0000313" key="13">
    <source>
        <dbReference type="Proteomes" id="UP000813385"/>
    </source>
</evidence>
<feature type="compositionally biased region" description="Basic and acidic residues" evidence="8">
    <location>
        <begin position="28"/>
        <end position="41"/>
    </location>
</feature>
<feature type="domain" description="ABC transporter" evidence="10">
    <location>
        <begin position="393"/>
        <end position="686"/>
    </location>
</feature>
<feature type="compositionally biased region" description="Basic and acidic residues" evidence="8">
    <location>
        <begin position="1"/>
        <end position="18"/>
    </location>
</feature>
<keyword evidence="5" id="KW-0067">ATP-binding</keyword>
<evidence type="ECO:0000256" key="9">
    <source>
        <dbReference type="SAM" id="Phobius"/>
    </source>
</evidence>
<dbReference type="GO" id="GO:0090374">
    <property type="term" value="P:oligopeptide export from mitochondrion"/>
    <property type="evidence" value="ECO:0007669"/>
    <property type="project" value="TreeGrafter"/>
</dbReference>
<feature type="transmembrane region" description="Helical" evidence="9">
    <location>
        <begin position="332"/>
        <end position="352"/>
    </location>
</feature>
<dbReference type="InterPro" id="IPR003439">
    <property type="entry name" value="ABC_transporter-like_ATP-bd"/>
</dbReference>
<dbReference type="PANTHER" id="PTHR43394:SF27">
    <property type="entry name" value="ATP-DEPENDENT TRANSLOCASE ABCB1-LIKE"/>
    <property type="match status" value="1"/>
</dbReference>
<keyword evidence="3 9" id="KW-0812">Transmembrane</keyword>
<comment type="caution">
    <text evidence="12">The sequence shown here is derived from an EMBL/GenBank/DDBJ whole genome shotgun (WGS) entry which is preliminary data.</text>
</comment>
<dbReference type="InterPro" id="IPR039421">
    <property type="entry name" value="Type_1_exporter"/>
</dbReference>
<keyword evidence="6 9" id="KW-1133">Transmembrane helix</keyword>
<dbReference type="CDD" id="cd18578">
    <property type="entry name" value="ABC_6TM_Pgp_ABCB1_D2_like"/>
    <property type="match status" value="1"/>
</dbReference>
<feature type="transmembrane region" description="Helical" evidence="9">
    <location>
        <begin position="62"/>
        <end position="87"/>
    </location>
</feature>
<feature type="transmembrane region" description="Helical" evidence="9">
    <location>
        <begin position="107"/>
        <end position="130"/>
    </location>
</feature>
<name>A0A8K0TT61_9PEZI</name>
<evidence type="ECO:0000256" key="2">
    <source>
        <dbReference type="ARBA" id="ARBA00007577"/>
    </source>
</evidence>
<feature type="region of interest" description="Disordered" evidence="8">
    <location>
        <begin position="463"/>
        <end position="502"/>
    </location>
</feature>
<evidence type="ECO:0000256" key="6">
    <source>
        <dbReference type="ARBA" id="ARBA00022989"/>
    </source>
</evidence>
<feature type="transmembrane region" description="Helical" evidence="9">
    <location>
        <begin position="899"/>
        <end position="919"/>
    </location>
</feature>
<evidence type="ECO:0000256" key="1">
    <source>
        <dbReference type="ARBA" id="ARBA00004141"/>
    </source>
</evidence>
<evidence type="ECO:0000256" key="5">
    <source>
        <dbReference type="ARBA" id="ARBA00022840"/>
    </source>
</evidence>
<protein>
    <submittedName>
        <fullName evidence="12">P-loop containing nucleoside triphosphate hydrolase protein</fullName>
    </submittedName>
</protein>
<evidence type="ECO:0000313" key="12">
    <source>
        <dbReference type="EMBL" id="KAH7376162.1"/>
    </source>
</evidence>
<dbReference type="CDD" id="cd03249">
    <property type="entry name" value="ABC_MTABC3_MDL1_MDL2"/>
    <property type="match status" value="1"/>
</dbReference>
<proteinExistence type="inferred from homology"/>
<accession>A0A8K0TT61</accession>
<feature type="domain" description="ABC transmembrane type-1" evidence="11">
    <location>
        <begin position="755"/>
        <end position="1043"/>
    </location>
</feature>
<feature type="transmembrane region" description="Helical" evidence="9">
    <location>
        <begin position="870"/>
        <end position="893"/>
    </location>
</feature>
<dbReference type="PROSITE" id="PS50929">
    <property type="entry name" value="ABC_TM1F"/>
    <property type="match status" value="2"/>
</dbReference>
<dbReference type="InterPro" id="IPR017871">
    <property type="entry name" value="ABC_transporter-like_CS"/>
</dbReference>
<feature type="transmembrane region" description="Helical" evidence="9">
    <location>
        <begin position="753"/>
        <end position="776"/>
    </location>
</feature>
<dbReference type="PROSITE" id="PS00211">
    <property type="entry name" value="ABC_TRANSPORTER_1"/>
    <property type="match status" value="2"/>
</dbReference>
<keyword evidence="12" id="KW-0378">Hydrolase</keyword>
<sequence length="1320" mass="144633">MAVDDKTQGPLVGEKHDGPPSSSSEVDNNTKEEAPKVKARPEREPNFKDYVRVFTYATKWDIVVYVLASIASIGAGTTMPLMNVVFGRLVGEFTDFFSSAPTPESRASFQSALNTLGLYIMALFFARLALNYINKFCFRMIGIRLSSAIRLHYLRSLMAQSIHVLDSMPPGSAASTITGTANVLQIGISEKLGTFMEFNGTIWCAIIVAFTWAWKLTLVTSSVIVFLLLVIGTLLPFIIKGTSEAAKAEAKATGVASEAFSGIRMLTACGAEDRITSRYAKWVLSARATSQKTAPLLALQFCLIFFGLFAAFGLAFWFGAQQLLSGEYTNPGTIIVVLMSVMMVVISLERIATPLIAISKAMIAACEFFTVIDAPAPKSGHLKGPEVSATQDIVLKGVTFAYPSRPHVKVLDNLDLTIEAGKNTAIVGPSGSGKSTVVGLVERWYSLHQQHVIEKAIEKDMMKEAQKKKNKKKGIVDSDDDEPRPSPEETGPAIELSGTISTGGHNLDDIDLKWWRSQIGLVQQEPFLFNDTIFKNVAYGLIGSPWENETEEKKRELVKEACQESFADEFIDRLPDGYDTQVGDSGAKLSGGQRQRIAIARSIVRKPKIVILDEATSAIDVRGEKIVQAALDRVAKNRTTITIAHRLSTIKKADRIVVLKKGRIMESGTHESLLENETGLYHGLVYAQQLSLGEATEADIGEQEEDLEAVLKREKSAAQSVAESAAVKGAAEKRNIFMSFGTLLREQNDKWPFYVGIILASACVASATPIQAWLFAQVLSVFTDLNAPETRENADFWSLMWVVLAIGVGLSYLAHGYIAIYLQHHISAIYKQQYFRAILYQKTSFYDDEENSHGTLTSRISADPKQLEELLGLNMAFLLSAIFTIIGSLAIAFAFSWRLAIVGMFVTMPIGLFSGYWRFKFELSFEEMNAAVFAESSQFAAEAIGAFRTVSALTLEDTINTRYSGLLNGHVNAAFKKARWTSLIFGFADSVNIGCQGLIFWYGGRLLINGQVDFLAFFVCLMAVIQGAEAAGQGLSFGPNAAQATAAANRIMNIRDSKNTDNHDTAVAIPDTEGGVKIELQGAHFKYPTRNVSVFKGIDITVEKGQFAALVGPSGCGKTSIISLMERFYDLDKGAILCNGVNIYDLNVYEYRKNLSLVAQEPNMFQGTLRDNILLGVDPETITEERLHEVCRDASIHDFIVSLPDGYNTDIGSRGVSLSGGQKQRVAIARALIRDPKILLLDEATSSLDSESEKLVQAAFERAGKGRTMLVVAHRLATVQNADVIFVLGEGKVLEKGNHVELLQKKGVYWHMCQSQALDR</sequence>
<evidence type="ECO:0000256" key="4">
    <source>
        <dbReference type="ARBA" id="ARBA00022741"/>
    </source>
</evidence>
<dbReference type="SUPFAM" id="SSF52540">
    <property type="entry name" value="P-loop containing nucleoside triphosphate hydrolases"/>
    <property type="match status" value="3"/>
</dbReference>
<dbReference type="GO" id="GO:0005743">
    <property type="term" value="C:mitochondrial inner membrane"/>
    <property type="evidence" value="ECO:0007669"/>
    <property type="project" value="TreeGrafter"/>
</dbReference>
<feature type="region of interest" description="Disordered" evidence="8">
    <location>
        <begin position="1"/>
        <end position="41"/>
    </location>
</feature>
<evidence type="ECO:0000256" key="7">
    <source>
        <dbReference type="ARBA" id="ARBA00023136"/>
    </source>
</evidence>
<dbReference type="Gene3D" id="3.40.50.300">
    <property type="entry name" value="P-loop containing nucleotide triphosphate hydrolases"/>
    <property type="match status" value="2"/>
</dbReference>
<dbReference type="FunFam" id="3.40.50.300:FF:000913">
    <property type="entry name" value="ABC multidrug transporter SitT"/>
    <property type="match status" value="1"/>
</dbReference>
<evidence type="ECO:0000256" key="8">
    <source>
        <dbReference type="SAM" id="MobiDB-lite"/>
    </source>
</evidence>
<dbReference type="Pfam" id="PF00664">
    <property type="entry name" value="ABC_membrane"/>
    <property type="match status" value="2"/>
</dbReference>
<feature type="transmembrane region" description="Helical" evidence="9">
    <location>
        <begin position="296"/>
        <end position="320"/>
    </location>
</feature>
<dbReference type="GO" id="GO:0005524">
    <property type="term" value="F:ATP binding"/>
    <property type="evidence" value="ECO:0007669"/>
    <property type="project" value="UniProtKB-KW"/>
</dbReference>
<dbReference type="SUPFAM" id="SSF90123">
    <property type="entry name" value="ABC transporter transmembrane region"/>
    <property type="match status" value="2"/>
</dbReference>
<dbReference type="Gene3D" id="1.20.1560.10">
    <property type="entry name" value="ABC transporter type 1, transmembrane domain"/>
    <property type="match status" value="1"/>
</dbReference>
<dbReference type="InterPro" id="IPR011527">
    <property type="entry name" value="ABC1_TM_dom"/>
</dbReference>
<evidence type="ECO:0000259" key="11">
    <source>
        <dbReference type="PROSITE" id="PS50929"/>
    </source>
</evidence>
<feature type="transmembrane region" description="Helical" evidence="9">
    <location>
        <begin position="195"/>
        <end position="214"/>
    </location>
</feature>
<dbReference type="EMBL" id="JAGPXD010000001">
    <property type="protein sequence ID" value="KAH7376162.1"/>
    <property type="molecule type" value="Genomic_DNA"/>
</dbReference>
<comment type="subcellular location">
    <subcellularLocation>
        <location evidence="1">Membrane</location>
        <topology evidence="1">Multi-pass membrane protein</topology>
    </subcellularLocation>
</comment>
<feature type="domain" description="ABC transmembrane type-1" evidence="11">
    <location>
        <begin position="66"/>
        <end position="360"/>
    </location>
</feature>
<dbReference type="GO" id="GO:0015421">
    <property type="term" value="F:ABC-type oligopeptide transporter activity"/>
    <property type="evidence" value="ECO:0007669"/>
    <property type="project" value="TreeGrafter"/>
</dbReference>
<feature type="domain" description="ABC transporter" evidence="10">
    <location>
        <begin position="1078"/>
        <end position="1315"/>
    </location>
</feature>
<keyword evidence="4" id="KW-0547">Nucleotide-binding</keyword>
<comment type="similarity">
    <text evidence="2">Belongs to the ABC transporter superfamily. ABCB family. Multidrug resistance exporter (TC 3.A.1.201) subfamily.</text>
</comment>
<dbReference type="PANTHER" id="PTHR43394">
    <property type="entry name" value="ATP-DEPENDENT PERMEASE MDL1, MITOCHONDRIAL"/>
    <property type="match status" value="1"/>
</dbReference>
<dbReference type="CDD" id="cd18577">
    <property type="entry name" value="ABC_6TM_Pgp_ABCB1_D1_like"/>
    <property type="match status" value="1"/>
</dbReference>
<evidence type="ECO:0000256" key="3">
    <source>
        <dbReference type="ARBA" id="ARBA00022692"/>
    </source>
</evidence>
<feature type="transmembrane region" description="Helical" evidence="9">
    <location>
        <begin position="983"/>
        <end position="1002"/>
    </location>
</feature>
<dbReference type="GO" id="GO:0016887">
    <property type="term" value="F:ATP hydrolysis activity"/>
    <property type="evidence" value="ECO:0007669"/>
    <property type="project" value="InterPro"/>
</dbReference>
<dbReference type="Pfam" id="PF00005">
    <property type="entry name" value="ABC_tran"/>
    <property type="match status" value="3"/>
</dbReference>
<dbReference type="Proteomes" id="UP000813385">
    <property type="component" value="Unassembled WGS sequence"/>
</dbReference>
<keyword evidence="13" id="KW-1185">Reference proteome</keyword>
<dbReference type="PROSITE" id="PS50893">
    <property type="entry name" value="ABC_TRANSPORTER_2"/>
    <property type="match status" value="2"/>
</dbReference>
<dbReference type="InterPro" id="IPR036640">
    <property type="entry name" value="ABC1_TM_sf"/>
</dbReference>
<feature type="transmembrane region" description="Helical" evidence="9">
    <location>
        <begin position="220"/>
        <end position="239"/>
    </location>
</feature>
<reference evidence="12" key="1">
    <citation type="journal article" date="2021" name="Nat. Commun.">
        <title>Genetic determinants of endophytism in the Arabidopsis root mycobiome.</title>
        <authorList>
            <person name="Mesny F."/>
            <person name="Miyauchi S."/>
            <person name="Thiergart T."/>
            <person name="Pickel B."/>
            <person name="Atanasova L."/>
            <person name="Karlsson M."/>
            <person name="Huettel B."/>
            <person name="Barry K.W."/>
            <person name="Haridas S."/>
            <person name="Chen C."/>
            <person name="Bauer D."/>
            <person name="Andreopoulos W."/>
            <person name="Pangilinan J."/>
            <person name="LaButti K."/>
            <person name="Riley R."/>
            <person name="Lipzen A."/>
            <person name="Clum A."/>
            <person name="Drula E."/>
            <person name="Henrissat B."/>
            <person name="Kohler A."/>
            <person name="Grigoriev I.V."/>
            <person name="Martin F.M."/>
            <person name="Hacquard S."/>
        </authorList>
    </citation>
    <scope>NUCLEOTIDE SEQUENCE</scope>
    <source>
        <strain evidence="12">MPI-CAGE-AT-0016</strain>
    </source>
</reference>
<dbReference type="InterPro" id="IPR027417">
    <property type="entry name" value="P-loop_NTPase"/>
</dbReference>
<dbReference type="SMART" id="SM00382">
    <property type="entry name" value="AAA"/>
    <property type="match status" value="2"/>
</dbReference>
<feature type="transmembrane region" description="Helical" evidence="9">
    <location>
        <begin position="796"/>
        <end position="822"/>
    </location>
</feature>
<dbReference type="OrthoDB" id="6500128at2759"/>
<dbReference type="InterPro" id="IPR003593">
    <property type="entry name" value="AAA+_ATPase"/>
</dbReference>
<gene>
    <name evidence="12" type="ORF">B0T11DRAFT_271721</name>
</gene>
<organism evidence="12 13">
    <name type="scientific">Plectosphaerella cucumerina</name>
    <dbReference type="NCBI Taxonomy" id="40658"/>
    <lineage>
        <taxon>Eukaryota</taxon>
        <taxon>Fungi</taxon>
        <taxon>Dikarya</taxon>
        <taxon>Ascomycota</taxon>
        <taxon>Pezizomycotina</taxon>
        <taxon>Sordariomycetes</taxon>
        <taxon>Hypocreomycetidae</taxon>
        <taxon>Glomerellales</taxon>
        <taxon>Plectosphaerellaceae</taxon>
        <taxon>Plectosphaerella</taxon>
    </lineage>
</organism>
<keyword evidence="7 9" id="KW-0472">Membrane</keyword>
<evidence type="ECO:0000259" key="10">
    <source>
        <dbReference type="PROSITE" id="PS50893"/>
    </source>
</evidence>